<evidence type="ECO:0000313" key="2">
    <source>
        <dbReference type="Proteomes" id="UP000685013"/>
    </source>
</evidence>
<dbReference type="Proteomes" id="UP000685013">
    <property type="component" value="Chromosome 4"/>
</dbReference>
<comment type="caution">
    <text evidence="1">The sequence shown here is derived from an EMBL/GenBank/DDBJ whole genome shotgun (WGS) entry which is preliminary data.</text>
</comment>
<name>A0AAV6NQR4_9ROSI</name>
<evidence type="ECO:0000313" key="1">
    <source>
        <dbReference type="EMBL" id="KAG6601718.1"/>
    </source>
</evidence>
<dbReference type="EMBL" id="JAGKQH010000004">
    <property type="protein sequence ID" value="KAG6601718.1"/>
    <property type="molecule type" value="Genomic_DNA"/>
</dbReference>
<gene>
    <name evidence="1" type="ORF">SDJN03_06951</name>
</gene>
<keyword evidence="2" id="KW-1185">Reference proteome</keyword>
<sequence length="203" mass="22983">MINFNSIPLRGTEEDGNLGLSSHMSQRRLLILTSEHETKLNEQEEQIEWLDQVEQEVREPGRNMKVQYLAAQSKPTIDVMDGGNRMNPLSFTESAVKLIEKGYFPLLAIESEAWNRTRSIQKLALLSMTDSNSIAEIRRKDESGLRAAGGGTVFRMIVYVMMAYQSRFAISFGPFLYHEKICGAVIKFNRKSKHSPLFGGLIP</sequence>
<reference evidence="1 2" key="1">
    <citation type="journal article" date="2021" name="Hortic Res">
        <title>The domestication of Cucurbita argyrosperma as revealed by the genome of its wild relative.</title>
        <authorList>
            <person name="Barrera-Redondo J."/>
            <person name="Sanchez-de la Vega G."/>
            <person name="Aguirre-Liguori J.A."/>
            <person name="Castellanos-Morales G."/>
            <person name="Gutierrez-Guerrero Y.T."/>
            <person name="Aguirre-Dugua X."/>
            <person name="Aguirre-Planter E."/>
            <person name="Tenaillon M.I."/>
            <person name="Lira-Saade R."/>
            <person name="Eguiarte L.E."/>
        </authorList>
    </citation>
    <scope>NUCLEOTIDE SEQUENCE [LARGE SCALE GENOMIC DNA]</scope>
    <source>
        <strain evidence="1">JBR-2021</strain>
    </source>
</reference>
<proteinExistence type="predicted"/>
<organism evidence="1 2">
    <name type="scientific">Cucurbita argyrosperma subsp. sororia</name>
    <dbReference type="NCBI Taxonomy" id="37648"/>
    <lineage>
        <taxon>Eukaryota</taxon>
        <taxon>Viridiplantae</taxon>
        <taxon>Streptophyta</taxon>
        <taxon>Embryophyta</taxon>
        <taxon>Tracheophyta</taxon>
        <taxon>Spermatophyta</taxon>
        <taxon>Magnoliopsida</taxon>
        <taxon>eudicotyledons</taxon>
        <taxon>Gunneridae</taxon>
        <taxon>Pentapetalae</taxon>
        <taxon>rosids</taxon>
        <taxon>fabids</taxon>
        <taxon>Cucurbitales</taxon>
        <taxon>Cucurbitaceae</taxon>
        <taxon>Cucurbiteae</taxon>
        <taxon>Cucurbita</taxon>
    </lineage>
</organism>
<protein>
    <submittedName>
        <fullName evidence="1">Uncharacterized protein</fullName>
    </submittedName>
</protein>
<dbReference type="AlphaFoldDB" id="A0AAV6NQR4"/>
<feature type="non-terminal residue" evidence="1">
    <location>
        <position position="1"/>
    </location>
</feature>
<accession>A0AAV6NQR4</accession>